<dbReference type="Gene3D" id="3.40.50.10610">
    <property type="entry name" value="ABC-type transport auxiliary lipoprotein component"/>
    <property type="match status" value="1"/>
</dbReference>
<dbReference type="eggNOG" id="COG3218">
    <property type="taxonomic scope" value="Bacteria"/>
</dbReference>
<name>T0IUX6_9SPHN</name>
<dbReference type="Proteomes" id="UP000015527">
    <property type="component" value="Unassembled WGS sequence"/>
</dbReference>
<dbReference type="AlphaFoldDB" id="T0IUX6"/>
<keyword evidence="3" id="KW-1185">Reference proteome</keyword>
<dbReference type="InterPro" id="IPR005586">
    <property type="entry name" value="ABC_trans_aux"/>
</dbReference>
<gene>
    <name evidence="2" type="ORF">L284_14400</name>
</gene>
<organism evidence="2 3">
    <name type="scientific">Novosphingobium lindaniclasticum LE124</name>
    <dbReference type="NCBI Taxonomy" id="1096930"/>
    <lineage>
        <taxon>Bacteria</taxon>
        <taxon>Pseudomonadati</taxon>
        <taxon>Pseudomonadota</taxon>
        <taxon>Alphaproteobacteria</taxon>
        <taxon>Sphingomonadales</taxon>
        <taxon>Sphingomonadaceae</taxon>
        <taxon>Novosphingobium</taxon>
    </lineage>
</organism>
<dbReference type="EMBL" id="ATHL01000089">
    <property type="protein sequence ID" value="EQB13479.1"/>
    <property type="molecule type" value="Genomic_DNA"/>
</dbReference>
<reference evidence="2 3" key="1">
    <citation type="journal article" date="2013" name="Genome Announc.">
        <title>Genome Sequence of Novosphingobium lindaniclasticum LE124T, Isolated from a Hexachlorocyclohexane Dumpsite.</title>
        <authorList>
            <person name="Saxena A."/>
            <person name="Nayyar N."/>
            <person name="Sangwan N."/>
            <person name="Kumari R."/>
            <person name="Khurana J.P."/>
            <person name="Lal R."/>
        </authorList>
    </citation>
    <scope>NUCLEOTIDE SEQUENCE [LARGE SCALE GENOMIC DNA]</scope>
    <source>
        <strain evidence="2 3">LE124</strain>
    </source>
</reference>
<dbReference type="RefSeq" id="WP_021234704.1">
    <property type="nucleotide sequence ID" value="NZ_ATHL01000089.1"/>
</dbReference>
<proteinExistence type="predicted"/>
<protein>
    <recommendedName>
        <fullName evidence="1">ABC-type transport auxiliary lipoprotein component domain-containing protein</fullName>
    </recommendedName>
</protein>
<feature type="domain" description="ABC-type transport auxiliary lipoprotein component" evidence="1">
    <location>
        <begin position="53"/>
        <end position="205"/>
    </location>
</feature>
<dbReference type="Pfam" id="PF03886">
    <property type="entry name" value="ABC_trans_aux"/>
    <property type="match status" value="1"/>
</dbReference>
<evidence type="ECO:0000313" key="2">
    <source>
        <dbReference type="EMBL" id="EQB13479.1"/>
    </source>
</evidence>
<dbReference type="PATRIC" id="fig|1096930.3.peg.2866"/>
<comment type="caution">
    <text evidence="2">The sequence shown here is derived from an EMBL/GenBank/DDBJ whole genome shotgun (WGS) entry which is preliminary data.</text>
</comment>
<evidence type="ECO:0000313" key="3">
    <source>
        <dbReference type="Proteomes" id="UP000015527"/>
    </source>
</evidence>
<sequence length="212" mass="22351">MTKDKMGTAMKLRHKTQILGGALSVAAALALSGCISLAPKTPDLLLRLTPDQTAPAGSQATGQISDAIVVLDPEADRSLDVLRVPVRVDGATISYLKDGWWIEKPSRQFRSLLAETLRAQTGKLVVEGGDFEVTGKTLIGGRLLQMGYDVPSSSVVVRFDAIRTERGGPLVTRRFEAVVPGVKAEAAAVAPALNKAANDVAHQVATWVQGGA</sequence>
<dbReference type="PROSITE" id="PS51257">
    <property type="entry name" value="PROKAR_LIPOPROTEIN"/>
    <property type="match status" value="1"/>
</dbReference>
<evidence type="ECO:0000259" key="1">
    <source>
        <dbReference type="Pfam" id="PF03886"/>
    </source>
</evidence>
<accession>T0IUX6</accession>
<dbReference type="SUPFAM" id="SSF159594">
    <property type="entry name" value="XCC0632-like"/>
    <property type="match status" value="1"/>
</dbReference>